<keyword evidence="5" id="KW-0805">Transcription regulation</keyword>
<dbReference type="InterPro" id="IPR048339">
    <property type="entry name" value="Mediator_Med16_C"/>
</dbReference>
<evidence type="ECO:0000256" key="4">
    <source>
        <dbReference type="ARBA" id="ARBA00022737"/>
    </source>
</evidence>
<dbReference type="SUPFAM" id="SSF50978">
    <property type="entry name" value="WD40 repeat-like"/>
    <property type="match status" value="1"/>
</dbReference>
<protein>
    <submittedName>
        <fullName evidence="12">Uncharacterized protein</fullName>
    </submittedName>
</protein>
<evidence type="ECO:0000256" key="1">
    <source>
        <dbReference type="ARBA" id="ARBA00004123"/>
    </source>
</evidence>
<dbReference type="KEGG" id="tad:TRIADDRAFT_59477"/>
<sequence>MEVNVSCYCIWPEEKENGLTNGIHTRSNCLARHTVSSGWSNRNLLAFSASSKSKLEDSINSDFVSEHVSEIIQLAWDSHGTRLLSADSNGIIKTWQMQDNFINQWKCTSSNDLGEGEHVRAVRWLDTSAKEHYIDSKCKDKESFFEKFPYAVKKTPFVRYGGRPTQAWIAITATGMIYVTVLDPVTRGKLRLDLPSGYRLCISSADVTYNYQDSFVDQVRFLPQDAKSAPALLVLSSGYSQSTIQLFTLTTEPVLIHSAFNNPNLAERDIPVEEIWSCAAIYPCGEKVSCFSFSTFPIAPSSGDADYSKNANSHIMLACQKGNLILLNRSSLSIAACCNTPFGAVDDPLDWAFGSDRTVKSISFSPCGLCTAVINGRGDVAICRIRLSSSFDNSGSECFSCYVTLLEYCLTTGIEYWDILHSISATFGPSIDVVSKMIAYIKNDLSKQAQPLRESLQLRFAVMCAALYRYGSDEHGRFVDQRCRIILYCICKFLHFEILHKYQSKNTESNPILKLEDACNSDTDGNLAATVSRLEATEYVLNPGVIHHVRAMIDWIGNYALLLAATVSAREIIQEAYGVTDMEVVRNLRMLLLLVSTWGQGNAAFYPRFYPQSDPVPSLSTIYRILTKVWMCYKNDNKLDSIIQYLSDKDQLPSLQSLMDTRGAFLCISDRLLLGPNIAFFRFGENPSTEPNMRYDVIRLMAINPFYNENLRQCVRCGGLSMITMNSSIDDNYNWNSRWIAKCICGGSWFKL</sequence>
<evidence type="ECO:0000313" key="13">
    <source>
        <dbReference type="Proteomes" id="UP000009022"/>
    </source>
</evidence>
<organism evidence="12 13">
    <name type="scientific">Trichoplax adhaerens</name>
    <name type="common">Trichoplax reptans</name>
    <dbReference type="NCBI Taxonomy" id="10228"/>
    <lineage>
        <taxon>Eukaryota</taxon>
        <taxon>Metazoa</taxon>
        <taxon>Placozoa</taxon>
        <taxon>Uniplacotomia</taxon>
        <taxon>Trichoplacea</taxon>
        <taxon>Trichoplacidae</taxon>
        <taxon>Trichoplax</taxon>
    </lineage>
</organism>
<evidence type="ECO:0000259" key="11">
    <source>
        <dbReference type="Pfam" id="PF20719"/>
    </source>
</evidence>
<dbReference type="PhylomeDB" id="B3S5U3"/>
<dbReference type="PANTHER" id="PTHR13224">
    <property type="entry name" value="THYROID HORMONE RECEPTOR-ASSOCIATED PROTEIN-RELATED"/>
    <property type="match status" value="1"/>
</dbReference>
<feature type="domain" description="Mediator complex subunit 16 C-terminal" evidence="11">
    <location>
        <begin position="689"/>
        <end position="750"/>
    </location>
</feature>
<dbReference type="Pfam" id="PF20719">
    <property type="entry name" value="Med16_C"/>
    <property type="match status" value="1"/>
</dbReference>
<accession>B3S5U3</accession>
<dbReference type="InterPro" id="IPR001680">
    <property type="entry name" value="WD40_rpt"/>
</dbReference>
<dbReference type="GO" id="GO:0016592">
    <property type="term" value="C:mediator complex"/>
    <property type="evidence" value="ECO:0000318"/>
    <property type="project" value="GO_Central"/>
</dbReference>
<feature type="domain" description="Mediator of RNA polymerase II transcription subunit 16 central helical bridge" evidence="10">
    <location>
        <begin position="405"/>
        <end position="598"/>
    </location>
</feature>
<dbReference type="Gene3D" id="2.130.10.10">
    <property type="entry name" value="YVTN repeat-like/Quinoprotein amine dehydrogenase"/>
    <property type="match status" value="1"/>
</dbReference>
<evidence type="ECO:0000256" key="3">
    <source>
        <dbReference type="ARBA" id="ARBA00022574"/>
    </source>
</evidence>
<evidence type="ECO:0000259" key="10">
    <source>
        <dbReference type="Pfam" id="PF20718"/>
    </source>
</evidence>
<evidence type="ECO:0000256" key="9">
    <source>
        <dbReference type="PROSITE-ProRule" id="PRU00221"/>
    </source>
</evidence>
<dbReference type="InterPro" id="IPR048616">
    <property type="entry name" value="MED16_bridge"/>
</dbReference>
<dbReference type="InterPro" id="IPR015943">
    <property type="entry name" value="WD40/YVTN_repeat-like_dom_sf"/>
</dbReference>
<feature type="repeat" description="WD" evidence="9">
    <location>
        <begin position="64"/>
        <end position="98"/>
    </location>
</feature>
<evidence type="ECO:0000256" key="2">
    <source>
        <dbReference type="ARBA" id="ARBA00006543"/>
    </source>
</evidence>
<dbReference type="PROSITE" id="PS50294">
    <property type="entry name" value="WD_REPEATS_REGION"/>
    <property type="match status" value="1"/>
</dbReference>
<dbReference type="CTD" id="6756809"/>
<dbReference type="eggNOG" id="ENOG502QQ3H">
    <property type="taxonomic scope" value="Eukaryota"/>
</dbReference>
<gene>
    <name evidence="12" type="ORF">TRIADDRAFT_59477</name>
</gene>
<dbReference type="FunCoup" id="B3S5U3">
    <property type="interactions" value="1191"/>
</dbReference>
<dbReference type="HOGENOM" id="CLU_018773_0_0_1"/>
<dbReference type="Proteomes" id="UP000009022">
    <property type="component" value="Unassembled WGS sequence"/>
</dbReference>
<dbReference type="InterPro" id="IPR036322">
    <property type="entry name" value="WD40_repeat_dom_sf"/>
</dbReference>
<dbReference type="Pfam" id="PF20718">
    <property type="entry name" value="Med16_bridge"/>
    <property type="match status" value="1"/>
</dbReference>
<dbReference type="GO" id="GO:0045893">
    <property type="term" value="P:positive regulation of DNA-templated transcription"/>
    <property type="evidence" value="ECO:0000318"/>
    <property type="project" value="GO_Central"/>
</dbReference>
<dbReference type="STRING" id="10228.B3S5U3"/>
<dbReference type="PANTHER" id="PTHR13224:SF6">
    <property type="entry name" value="MEDIATOR OF RNA POLYMERASE II TRANSCRIPTION SUBUNIT 16"/>
    <property type="match status" value="1"/>
</dbReference>
<keyword evidence="8" id="KW-0539">Nucleus</keyword>
<keyword evidence="13" id="KW-1185">Reference proteome</keyword>
<dbReference type="OrthoDB" id="10018574at2759"/>
<evidence type="ECO:0000313" key="12">
    <source>
        <dbReference type="EMBL" id="EDV21853.1"/>
    </source>
</evidence>
<keyword evidence="7" id="KW-0804">Transcription</keyword>
<dbReference type="GeneID" id="6756809"/>
<dbReference type="RefSeq" id="XP_002115490.1">
    <property type="nucleotide sequence ID" value="XM_002115454.1"/>
</dbReference>
<comment type="similarity">
    <text evidence="2">Belongs to the Mediator complex subunit 16 family.</text>
</comment>
<keyword evidence="4" id="KW-0677">Repeat</keyword>
<dbReference type="AlphaFoldDB" id="B3S5U3"/>
<reference evidence="12 13" key="1">
    <citation type="journal article" date="2008" name="Nature">
        <title>The Trichoplax genome and the nature of placozoans.</title>
        <authorList>
            <person name="Srivastava M."/>
            <person name="Begovic E."/>
            <person name="Chapman J."/>
            <person name="Putnam N.H."/>
            <person name="Hellsten U."/>
            <person name="Kawashima T."/>
            <person name="Kuo A."/>
            <person name="Mitros T."/>
            <person name="Salamov A."/>
            <person name="Carpenter M.L."/>
            <person name="Signorovitch A.Y."/>
            <person name="Moreno M.A."/>
            <person name="Kamm K."/>
            <person name="Grimwood J."/>
            <person name="Schmutz J."/>
            <person name="Shapiro H."/>
            <person name="Grigoriev I.V."/>
            <person name="Buss L.W."/>
            <person name="Schierwater B."/>
            <person name="Dellaporta S.L."/>
            <person name="Rokhsar D.S."/>
        </authorList>
    </citation>
    <scope>NUCLEOTIDE SEQUENCE [LARGE SCALE GENOMIC DNA]</scope>
    <source>
        <strain evidence="12 13">Grell-BS-1999</strain>
    </source>
</reference>
<dbReference type="InterPro" id="IPR048338">
    <property type="entry name" value="Mediator_Med16"/>
</dbReference>
<proteinExistence type="inferred from homology"/>
<evidence type="ECO:0000256" key="8">
    <source>
        <dbReference type="ARBA" id="ARBA00023242"/>
    </source>
</evidence>
<dbReference type="EMBL" id="DS985251">
    <property type="protein sequence ID" value="EDV21853.1"/>
    <property type="molecule type" value="Genomic_DNA"/>
</dbReference>
<keyword evidence="6" id="KW-0010">Activator</keyword>
<dbReference type="PROSITE" id="PS50082">
    <property type="entry name" value="WD_REPEATS_2"/>
    <property type="match status" value="1"/>
</dbReference>
<comment type="subcellular location">
    <subcellularLocation>
        <location evidence="1">Nucleus</location>
    </subcellularLocation>
</comment>
<name>B3S5U3_TRIAD</name>
<evidence type="ECO:0000256" key="5">
    <source>
        <dbReference type="ARBA" id="ARBA00023015"/>
    </source>
</evidence>
<dbReference type="InParanoid" id="B3S5U3"/>
<evidence type="ECO:0000256" key="7">
    <source>
        <dbReference type="ARBA" id="ARBA00023163"/>
    </source>
</evidence>
<dbReference type="OMA" id="IEHCSMT"/>
<keyword evidence="3 9" id="KW-0853">WD repeat</keyword>
<evidence type="ECO:0000256" key="6">
    <source>
        <dbReference type="ARBA" id="ARBA00023159"/>
    </source>
</evidence>